<dbReference type="CDD" id="cd00085">
    <property type="entry name" value="HNHc"/>
    <property type="match status" value="1"/>
</dbReference>
<sequence length="404" mass="44186">MPQDAITARQIELTAASSEDTRARRPGLPAERNDRHTGTGIALARRRHPLSGHRLVHQARVIVHQMPQILTAMRAGHLDETRAAILVRETEGLDPAARAHTTQELQERWQYLGDRGLREAVRGMVTRLDPDLAHVRAIAAAEDRHVTWRSAPGSMMRLTALLPATTGLACVQALQAAATASQNAKTTQNGTSTQQHRRRGLADSLVALVTGTAPEQRPPVNVRVNLMVPIDALTGDAPGHLEGYGTISGQFARDLIGRCADEHGPAIRRIFTTPDHQELVGMETTSRTYNGLLREFIRLRDQRCRTPFCESEIKHIDHIRPVSGGGPTSAANGRGTCERCNHDKEHPDYQVTGDAHHTLSTVGGVTVSSRPPTPPSSSPPQPVSPVERHFIDIIWGGFLTPRRV</sequence>
<dbReference type="Pfam" id="PF02720">
    <property type="entry name" value="DUF222"/>
    <property type="match status" value="1"/>
</dbReference>
<dbReference type="InterPro" id="IPR003615">
    <property type="entry name" value="HNH_nuc"/>
</dbReference>
<evidence type="ECO:0000313" key="4">
    <source>
        <dbReference type="EMBL" id="MFC6715873.1"/>
    </source>
</evidence>
<dbReference type="RefSeq" id="WP_377825576.1">
    <property type="nucleotide sequence ID" value="NZ_JBHSWJ010000002.1"/>
</dbReference>
<dbReference type="InterPro" id="IPR003870">
    <property type="entry name" value="DUF222"/>
</dbReference>
<dbReference type="Gene3D" id="1.10.30.50">
    <property type="match status" value="1"/>
</dbReference>
<proteinExistence type="inferred from homology"/>
<dbReference type="Pfam" id="PF01844">
    <property type="entry name" value="HNH"/>
    <property type="match status" value="1"/>
</dbReference>
<dbReference type="Proteomes" id="UP001596356">
    <property type="component" value="Unassembled WGS sequence"/>
</dbReference>
<feature type="compositionally biased region" description="Pro residues" evidence="2">
    <location>
        <begin position="371"/>
        <end position="383"/>
    </location>
</feature>
<accession>A0ABW2AXW8</accession>
<evidence type="ECO:0000256" key="1">
    <source>
        <dbReference type="ARBA" id="ARBA00023450"/>
    </source>
</evidence>
<keyword evidence="5" id="KW-1185">Reference proteome</keyword>
<comment type="caution">
    <text evidence="4">The sequence shown here is derived from an EMBL/GenBank/DDBJ whole genome shotgun (WGS) entry which is preliminary data.</text>
</comment>
<organism evidence="4 5">
    <name type="scientific">Branchiibius cervicis</name>
    <dbReference type="NCBI Taxonomy" id="908252"/>
    <lineage>
        <taxon>Bacteria</taxon>
        <taxon>Bacillati</taxon>
        <taxon>Actinomycetota</taxon>
        <taxon>Actinomycetes</taxon>
        <taxon>Micrococcales</taxon>
        <taxon>Dermacoccaceae</taxon>
        <taxon>Branchiibius</taxon>
    </lineage>
</organism>
<evidence type="ECO:0000259" key="3">
    <source>
        <dbReference type="SMART" id="SM00507"/>
    </source>
</evidence>
<dbReference type="InterPro" id="IPR002711">
    <property type="entry name" value="HNH"/>
</dbReference>
<protein>
    <submittedName>
        <fullName evidence="4">DUF222 domain-containing protein</fullName>
    </submittedName>
</protein>
<feature type="region of interest" description="Disordered" evidence="2">
    <location>
        <begin position="16"/>
        <end position="39"/>
    </location>
</feature>
<feature type="domain" description="HNH nuclease" evidence="3">
    <location>
        <begin position="292"/>
        <end position="342"/>
    </location>
</feature>
<name>A0ABW2AXW8_9MICO</name>
<evidence type="ECO:0000256" key="2">
    <source>
        <dbReference type="SAM" id="MobiDB-lite"/>
    </source>
</evidence>
<comment type="similarity">
    <text evidence="1">Belongs to the Rv1128c/1148c/1588c/1702c/1945/3466 family.</text>
</comment>
<reference evidence="5" key="1">
    <citation type="journal article" date="2019" name="Int. J. Syst. Evol. Microbiol.">
        <title>The Global Catalogue of Microorganisms (GCM) 10K type strain sequencing project: providing services to taxonomists for standard genome sequencing and annotation.</title>
        <authorList>
            <consortium name="The Broad Institute Genomics Platform"/>
            <consortium name="The Broad Institute Genome Sequencing Center for Infectious Disease"/>
            <person name="Wu L."/>
            <person name="Ma J."/>
        </authorList>
    </citation>
    <scope>NUCLEOTIDE SEQUENCE [LARGE SCALE GENOMIC DNA]</scope>
    <source>
        <strain evidence="5">NBRC 106593</strain>
    </source>
</reference>
<dbReference type="EMBL" id="JBHSWJ010000002">
    <property type="protein sequence ID" value="MFC6715873.1"/>
    <property type="molecule type" value="Genomic_DNA"/>
</dbReference>
<evidence type="ECO:0000313" key="5">
    <source>
        <dbReference type="Proteomes" id="UP001596356"/>
    </source>
</evidence>
<feature type="region of interest" description="Disordered" evidence="2">
    <location>
        <begin position="362"/>
        <end position="385"/>
    </location>
</feature>
<dbReference type="SMART" id="SM00507">
    <property type="entry name" value="HNHc"/>
    <property type="match status" value="1"/>
</dbReference>
<gene>
    <name evidence="4" type="ORF">ACFQBT_19380</name>
</gene>